<evidence type="ECO:0000313" key="1">
    <source>
        <dbReference type="EMBL" id="AZA99732.1"/>
    </source>
</evidence>
<gene>
    <name evidence="1" type="ORF">EG359_08940</name>
    <name evidence="2" type="ORF">SAMN05421768_102435</name>
</gene>
<accession>A0A1N7I3B3</accession>
<dbReference type="AlphaFoldDB" id="A0A1N7I3B3"/>
<evidence type="ECO:0000313" key="3">
    <source>
        <dbReference type="Proteomes" id="UP000186106"/>
    </source>
</evidence>
<dbReference type="EMBL" id="CP033926">
    <property type="protein sequence ID" value="AZA99732.1"/>
    <property type="molecule type" value="Genomic_DNA"/>
</dbReference>
<organism evidence="2 3">
    <name type="scientific">Chryseobacterium joostei</name>
    <dbReference type="NCBI Taxonomy" id="112234"/>
    <lineage>
        <taxon>Bacteria</taxon>
        <taxon>Pseudomonadati</taxon>
        <taxon>Bacteroidota</taxon>
        <taxon>Flavobacteriia</taxon>
        <taxon>Flavobacteriales</taxon>
        <taxon>Weeksellaceae</taxon>
        <taxon>Chryseobacterium group</taxon>
        <taxon>Chryseobacterium</taxon>
    </lineage>
</organism>
<keyword evidence="4" id="KW-1185">Reference proteome</keyword>
<protein>
    <submittedName>
        <fullName evidence="2">Uncharacterized protein</fullName>
    </submittedName>
</protein>
<proteinExistence type="predicted"/>
<dbReference type="Proteomes" id="UP000279541">
    <property type="component" value="Chromosome"/>
</dbReference>
<evidence type="ECO:0000313" key="2">
    <source>
        <dbReference type="EMBL" id="SIS31572.1"/>
    </source>
</evidence>
<dbReference type="EMBL" id="FTNZ01000002">
    <property type="protein sequence ID" value="SIS31572.1"/>
    <property type="molecule type" value="Genomic_DNA"/>
</dbReference>
<reference evidence="2 3" key="1">
    <citation type="submission" date="2017-01" db="EMBL/GenBank/DDBJ databases">
        <authorList>
            <person name="Mah S.A."/>
            <person name="Swanson W.J."/>
            <person name="Moy G.W."/>
            <person name="Vacquier V.D."/>
        </authorList>
    </citation>
    <scope>NUCLEOTIDE SEQUENCE [LARGE SCALE GENOMIC DNA]</scope>
    <source>
        <strain evidence="2 3">DSM 16927</strain>
    </source>
</reference>
<reference evidence="1 4" key="2">
    <citation type="submission" date="2018-11" db="EMBL/GenBank/DDBJ databases">
        <title>Proposal to divide the Flavobacteriaceae and reorganize its genera based on Amino Acid Identity values calculated from whole genome sequences.</title>
        <authorList>
            <person name="Nicholson A.C."/>
            <person name="Gulvik C.A."/>
            <person name="Whitney A.M."/>
            <person name="Humrighouse B.W."/>
            <person name="Bell M."/>
            <person name="Holmes B."/>
            <person name="Steigerwalt A.G."/>
            <person name="Villarma A."/>
            <person name="Sheth M."/>
            <person name="Batra D."/>
            <person name="Pryor J."/>
            <person name="Bernardet J.-F."/>
            <person name="Hugo C."/>
            <person name="Kampfer P."/>
            <person name="Newman J."/>
            <person name="McQuiston J.R."/>
        </authorList>
    </citation>
    <scope>NUCLEOTIDE SEQUENCE [LARGE SCALE GENOMIC DNA]</scope>
    <source>
        <strain evidence="1 4">DSM 16927</strain>
    </source>
</reference>
<dbReference type="KEGG" id="cjt:EG359_08940"/>
<name>A0A1N7I3B3_9FLAO</name>
<dbReference type="STRING" id="112234.SAMN05421768_102435"/>
<sequence length="155" mass="17415">MVNMGLHILIAIAICSSCMNLINKGSSFDDPCYDISTYQLIDTTAVYNLTEINGKPYLLNSRSDTVKISSLKKGLKFYKDGRVVEFDNKLSEKTSEGTYCINTKKAEMEFKLKHVQAGTFLSREKLSIKNNTIVAEVLPSPQTKGYSKTYIKNNH</sequence>
<dbReference type="Proteomes" id="UP000186106">
    <property type="component" value="Unassembled WGS sequence"/>
</dbReference>
<evidence type="ECO:0000313" key="4">
    <source>
        <dbReference type="Proteomes" id="UP000279541"/>
    </source>
</evidence>